<evidence type="ECO:0000313" key="10">
    <source>
        <dbReference type="Ensembl" id="ENSECAP00000074276.1"/>
    </source>
</evidence>
<gene>
    <name evidence="10" type="primary">MED29</name>
</gene>
<evidence type="ECO:0000256" key="8">
    <source>
        <dbReference type="ARBA" id="ARBA00032582"/>
    </source>
</evidence>
<organism evidence="10 11">
    <name type="scientific">Equus caballus</name>
    <name type="common">Horse</name>
    <dbReference type="NCBI Taxonomy" id="9796"/>
    <lineage>
        <taxon>Eukaryota</taxon>
        <taxon>Metazoa</taxon>
        <taxon>Chordata</taxon>
        <taxon>Craniata</taxon>
        <taxon>Vertebrata</taxon>
        <taxon>Euteleostomi</taxon>
        <taxon>Mammalia</taxon>
        <taxon>Eutheria</taxon>
        <taxon>Laurasiatheria</taxon>
        <taxon>Perissodactyla</taxon>
        <taxon>Equidae</taxon>
        <taxon>Equus</taxon>
    </lineage>
</organism>
<evidence type="ECO:0000256" key="6">
    <source>
        <dbReference type="ARBA" id="ARBA00023242"/>
    </source>
</evidence>
<dbReference type="InterPro" id="IPR021018">
    <property type="entry name" value="Mediator_Med29_met"/>
</dbReference>
<keyword evidence="6" id="KW-0539">Nucleus</keyword>
<evidence type="ECO:0000256" key="4">
    <source>
        <dbReference type="ARBA" id="ARBA00023015"/>
    </source>
</evidence>
<dbReference type="GO" id="GO:0016592">
    <property type="term" value="C:mediator complex"/>
    <property type="evidence" value="ECO:0000318"/>
    <property type="project" value="GO_Central"/>
</dbReference>
<keyword evidence="11" id="KW-1185">Reference proteome</keyword>
<reference evidence="10" key="2">
    <citation type="submission" date="2025-08" db="UniProtKB">
        <authorList>
            <consortium name="Ensembl"/>
        </authorList>
    </citation>
    <scope>IDENTIFICATION</scope>
    <source>
        <strain evidence="10">Thoroughbred</strain>
    </source>
</reference>
<dbReference type="GO" id="GO:0006357">
    <property type="term" value="P:regulation of transcription by RNA polymerase II"/>
    <property type="evidence" value="ECO:0000318"/>
    <property type="project" value="GO_Central"/>
</dbReference>
<comment type="subcellular location">
    <subcellularLocation>
        <location evidence="1">Nucleus</location>
    </subcellularLocation>
</comment>
<keyword evidence="4" id="KW-0805">Transcription regulation</keyword>
<dbReference type="Proteomes" id="UP000002281">
    <property type="component" value="Chromosome 10"/>
</dbReference>
<evidence type="ECO:0000256" key="5">
    <source>
        <dbReference type="ARBA" id="ARBA00023163"/>
    </source>
</evidence>
<evidence type="ECO:0000256" key="9">
    <source>
        <dbReference type="SAM" id="MobiDB-lite"/>
    </source>
</evidence>
<feature type="compositionally biased region" description="Gly residues" evidence="9">
    <location>
        <begin position="18"/>
        <end position="27"/>
    </location>
</feature>
<evidence type="ECO:0000256" key="7">
    <source>
        <dbReference type="ARBA" id="ARBA00031963"/>
    </source>
</evidence>
<sequence length="313" mass="33006">MAASQQQASAASSAAGVSGPGSAGGSGPQQQPQPPAQLVGPAQSGLLQQQQQDFDPVQRYKMLIPQLKESLQTLMKVAAQNLTQNTNIDNGQKSSDGPMQRFDKCLEEFYALCDQLELCLRLAHECLSQSCDSAKHSPTLVPTATKPDAVQPDSLPYPQYLAVIKAQIACAKDIHTALLDCANKHGSSQQGAGAASRLHTGRGLGSWLPAGARGLWTVPGGDLFHGFSADLAWVWSPVWAPRPHPSLILPHFGVVSVSAPFSSCPLCVSTACGCCLSLHLFFEALSLSLWSCASLSLTISLFQSPLLSSASIS</sequence>
<dbReference type="PANTHER" id="PTHR28314:SF1">
    <property type="entry name" value="MEDIATOR OF RNA POLYMERASE II TRANSCRIPTION SUBUNIT 29"/>
    <property type="match status" value="1"/>
</dbReference>
<protein>
    <recommendedName>
        <fullName evidence="3">Mediator of RNA polymerase II transcription subunit 29</fullName>
    </recommendedName>
    <alternativeName>
        <fullName evidence="8">Intersex-like protein</fullName>
    </alternativeName>
    <alternativeName>
        <fullName evidence="7">Mediator complex subunit 29</fullName>
    </alternativeName>
</protein>
<keyword evidence="5" id="KW-0804">Transcription</keyword>
<accession>A0A9L0SDU4</accession>
<feature type="compositionally biased region" description="Low complexity" evidence="9">
    <location>
        <begin position="36"/>
        <end position="48"/>
    </location>
</feature>
<evidence type="ECO:0000313" key="11">
    <source>
        <dbReference type="Proteomes" id="UP000002281"/>
    </source>
</evidence>
<feature type="compositionally biased region" description="Low complexity" evidence="9">
    <location>
        <begin position="1"/>
        <end position="17"/>
    </location>
</feature>
<comment type="similarity">
    <text evidence="2">Belongs to the Mediator complex subunit 29 family.</text>
</comment>
<name>A0A9L0SDU4_HORSE</name>
<dbReference type="Ensembl" id="ENSECAT00000087834.1">
    <property type="protein sequence ID" value="ENSECAP00000074276.1"/>
    <property type="gene ID" value="ENSECAG00000018277.4"/>
</dbReference>
<evidence type="ECO:0000256" key="2">
    <source>
        <dbReference type="ARBA" id="ARBA00009851"/>
    </source>
</evidence>
<evidence type="ECO:0000256" key="3">
    <source>
        <dbReference type="ARBA" id="ARBA00019684"/>
    </source>
</evidence>
<reference evidence="10 11" key="1">
    <citation type="journal article" date="2009" name="Science">
        <title>Genome sequence, comparative analysis, and population genetics of the domestic horse.</title>
        <authorList>
            <consortium name="Broad Institute Genome Sequencing Platform"/>
            <consortium name="Broad Institute Whole Genome Assembly Team"/>
            <person name="Wade C.M."/>
            <person name="Giulotto E."/>
            <person name="Sigurdsson S."/>
            <person name="Zoli M."/>
            <person name="Gnerre S."/>
            <person name="Imsland F."/>
            <person name="Lear T.L."/>
            <person name="Adelson D.L."/>
            <person name="Bailey E."/>
            <person name="Bellone R.R."/>
            <person name="Bloecker H."/>
            <person name="Distl O."/>
            <person name="Edgar R.C."/>
            <person name="Garber M."/>
            <person name="Leeb T."/>
            <person name="Mauceli E."/>
            <person name="MacLeod J.N."/>
            <person name="Penedo M.C.T."/>
            <person name="Raison J.M."/>
            <person name="Sharpe T."/>
            <person name="Vogel J."/>
            <person name="Andersson L."/>
            <person name="Antczak D.F."/>
            <person name="Biagi T."/>
            <person name="Binns M.M."/>
            <person name="Chowdhary B.P."/>
            <person name="Coleman S.J."/>
            <person name="Della Valle G."/>
            <person name="Fryc S."/>
            <person name="Guerin G."/>
            <person name="Hasegawa T."/>
            <person name="Hill E.W."/>
            <person name="Jurka J."/>
            <person name="Kiialainen A."/>
            <person name="Lindgren G."/>
            <person name="Liu J."/>
            <person name="Magnani E."/>
            <person name="Mickelson J.R."/>
            <person name="Murray J."/>
            <person name="Nergadze S.G."/>
            <person name="Onofrio R."/>
            <person name="Pedroni S."/>
            <person name="Piras M.F."/>
            <person name="Raudsepp T."/>
            <person name="Rocchi M."/>
            <person name="Roeed K.H."/>
            <person name="Ryder O.A."/>
            <person name="Searle S."/>
            <person name="Skow L."/>
            <person name="Swinburne J.E."/>
            <person name="Syvaenen A.C."/>
            <person name="Tozaki T."/>
            <person name="Valberg S.J."/>
            <person name="Vaudin M."/>
            <person name="White J.R."/>
            <person name="Zody M.C."/>
            <person name="Lander E.S."/>
            <person name="Lindblad-Toh K."/>
        </authorList>
    </citation>
    <scope>NUCLEOTIDE SEQUENCE [LARGE SCALE GENOMIC DNA]</scope>
    <source>
        <strain evidence="10 11">Thoroughbred</strain>
    </source>
</reference>
<dbReference type="PANTHER" id="PTHR28314">
    <property type="entry name" value="MEDIATOR OF RNA POLYMERASE II TRANSCRIPTION SUBUNIT 29"/>
    <property type="match status" value="1"/>
</dbReference>
<dbReference type="Pfam" id="PF11568">
    <property type="entry name" value="Med29"/>
    <property type="match status" value="1"/>
</dbReference>
<reference evidence="10" key="3">
    <citation type="submission" date="2025-09" db="UniProtKB">
        <authorList>
            <consortium name="Ensembl"/>
        </authorList>
    </citation>
    <scope>IDENTIFICATION</scope>
    <source>
        <strain evidence="10">Thoroughbred</strain>
    </source>
</reference>
<dbReference type="GeneTree" id="ENSGT00390000007540"/>
<evidence type="ECO:0000256" key="1">
    <source>
        <dbReference type="ARBA" id="ARBA00004123"/>
    </source>
</evidence>
<dbReference type="AlphaFoldDB" id="A0A9L0SDU4"/>
<proteinExistence type="inferred from homology"/>
<feature type="region of interest" description="Disordered" evidence="9">
    <location>
        <begin position="1"/>
        <end position="48"/>
    </location>
</feature>
<dbReference type="GO" id="GO:0003712">
    <property type="term" value="F:transcription coregulator activity"/>
    <property type="evidence" value="ECO:0000318"/>
    <property type="project" value="GO_Central"/>
</dbReference>